<dbReference type="Pfam" id="PF07456">
    <property type="entry name" value="Hpre_diP_synt_I"/>
    <property type="match status" value="1"/>
</dbReference>
<feature type="transmembrane region" description="Helical" evidence="1">
    <location>
        <begin position="118"/>
        <end position="136"/>
    </location>
</feature>
<evidence type="ECO:0000313" key="3">
    <source>
        <dbReference type="Proteomes" id="UP000242886"/>
    </source>
</evidence>
<dbReference type="RefSeq" id="WP_154715647.1">
    <property type="nucleotide sequence ID" value="NZ_LT837803.1"/>
</dbReference>
<keyword evidence="1" id="KW-0812">Transmembrane</keyword>
<name>A0A7Z7HNR8_9PROT</name>
<dbReference type="Gene3D" id="1.10.1760.20">
    <property type="match status" value="1"/>
</dbReference>
<feature type="transmembrane region" description="Helical" evidence="1">
    <location>
        <begin position="87"/>
        <end position="106"/>
    </location>
</feature>
<evidence type="ECO:0000313" key="2">
    <source>
        <dbReference type="EMBL" id="SMB21051.1"/>
    </source>
</evidence>
<proteinExistence type="predicted"/>
<sequence>MSAPVTLRLQPTADDHRIARYAAAAIALSVVEAAIPSPLPGVKPGLANIITLIVLARHGWRDAVWVTLLRVFAGSLVLGQFLAPGFFLSLAGSLASLVVLGAALHLPQRWFGPVSQSLLAAFAHIAGQLVLARLWLVPHDGLFYLVPFFALAALAFGLANGLATAKILAGDGIKATAHAACAPESSACDD</sequence>
<protein>
    <submittedName>
        <fullName evidence="2">Heptaprenyl diphosphate synthase component I</fullName>
    </submittedName>
</protein>
<accession>A0A7Z7HNR8</accession>
<keyword evidence="3" id="KW-1185">Reference proteome</keyword>
<dbReference type="Proteomes" id="UP000242886">
    <property type="component" value="Chromosome SDENCHOL"/>
</dbReference>
<keyword evidence="1" id="KW-1133">Transmembrane helix</keyword>
<dbReference type="AlphaFoldDB" id="A0A7Z7HNR8"/>
<dbReference type="InterPro" id="IPR010898">
    <property type="entry name" value="Hpre_diP_synth_I"/>
</dbReference>
<gene>
    <name evidence="2" type="ORF">SDENCHOL_10066</name>
</gene>
<organism evidence="2 3">
    <name type="scientific">Sterolibacterium denitrificans</name>
    <dbReference type="NCBI Taxonomy" id="157592"/>
    <lineage>
        <taxon>Bacteria</taxon>
        <taxon>Pseudomonadati</taxon>
        <taxon>Pseudomonadota</taxon>
        <taxon>Betaproteobacteria</taxon>
        <taxon>Nitrosomonadales</taxon>
        <taxon>Sterolibacteriaceae</taxon>
        <taxon>Sterolibacterium</taxon>
    </lineage>
</organism>
<dbReference type="EMBL" id="LT837803">
    <property type="protein sequence ID" value="SMB21051.1"/>
    <property type="molecule type" value="Genomic_DNA"/>
</dbReference>
<keyword evidence="1" id="KW-0472">Membrane</keyword>
<reference evidence="2" key="1">
    <citation type="submission" date="2017-03" db="EMBL/GenBank/DDBJ databases">
        <authorList>
            <consortium name="AG Boll"/>
        </authorList>
    </citation>
    <scope>NUCLEOTIDE SEQUENCE [LARGE SCALE GENOMIC DNA]</scope>
    <source>
        <strain evidence="2">Chol</strain>
    </source>
</reference>
<evidence type="ECO:0000256" key="1">
    <source>
        <dbReference type="SAM" id="Phobius"/>
    </source>
</evidence>
<feature type="transmembrane region" description="Helical" evidence="1">
    <location>
        <begin position="142"/>
        <end position="163"/>
    </location>
</feature>